<comment type="similarity">
    <text evidence="10">Belongs to the SGF11 family.</text>
</comment>
<proteinExistence type="inferred from homology"/>
<comment type="function">
    <text evidence="10">Component of the transcription regulatory histone acetylation (HAT) complex SAGA, a multiprotein complex that activates transcription by remodeling chromatin and mediating histone acetylation and deubiquitination. Within the SAGA complex, participates in a subcomplex that specifically deubiquitinates histone H2B. The SAGA complex is recruited to specific gene promoters by activators, where it is required for transcription.</text>
</comment>
<evidence type="ECO:0000256" key="10">
    <source>
        <dbReference type="RuleBase" id="RU261113"/>
    </source>
</evidence>
<dbReference type="PANTHER" id="PTHR46367">
    <property type="entry name" value="ATAXIN-7-LIKE PROTEIN 3"/>
    <property type="match status" value="1"/>
</dbReference>
<comment type="subunit">
    <text evidence="10">Component of some SAGA transcription coactivator-HAT complexes.</text>
</comment>
<feature type="compositionally biased region" description="Basic residues" evidence="11">
    <location>
        <begin position="177"/>
        <end position="194"/>
    </location>
</feature>
<feature type="region of interest" description="Disordered" evidence="11">
    <location>
        <begin position="140"/>
        <end position="257"/>
    </location>
</feature>
<evidence type="ECO:0000256" key="6">
    <source>
        <dbReference type="ARBA" id="ARBA00023015"/>
    </source>
</evidence>
<protein>
    <recommendedName>
        <fullName evidence="10">SAGA-associated factor 11</fullName>
    </recommendedName>
</protein>
<evidence type="ECO:0000256" key="5">
    <source>
        <dbReference type="ARBA" id="ARBA00022853"/>
    </source>
</evidence>
<reference evidence="12" key="1">
    <citation type="submission" date="2020-08" db="EMBL/GenBank/DDBJ databases">
        <title>Genome sequencing and assembly of the red palm weevil Rhynchophorus ferrugineus.</title>
        <authorList>
            <person name="Dias G.B."/>
            <person name="Bergman C.M."/>
            <person name="Manee M."/>
        </authorList>
    </citation>
    <scope>NUCLEOTIDE SEQUENCE</scope>
    <source>
        <strain evidence="12">AA-2017</strain>
        <tissue evidence="12">Whole larva</tissue>
    </source>
</reference>
<feature type="compositionally biased region" description="Low complexity" evidence="11">
    <location>
        <begin position="248"/>
        <end position="257"/>
    </location>
</feature>
<dbReference type="AlphaFoldDB" id="A0A834ME90"/>
<evidence type="ECO:0000256" key="2">
    <source>
        <dbReference type="ARBA" id="ARBA00022723"/>
    </source>
</evidence>
<dbReference type="OrthoDB" id="21557at2759"/>
<feature type="region of interest" description="Disordered" evidence="11">
    <location>
        <begin position="89"/>
        <end position="112"/>
    </location>
</feature>
<dbReference type="GO" id="GO:0008270">
    <property type="term" value="F:zinc ion binding"/>
    <property type="evidence" value="ECO:0007669"/>
    <property type="project" value="UniProtKB-KW"/>
</dbReference>
<evidence type="ECO:0000256" key="9">
    <source>
        <dbReference type="ARBA" id="ARBA00023242"/>
    </source>
</evidence>
<keyword evidence="13" id="KW-1185">Reference proteome</keyword>
<dbReference type="PANTHER" id="PTHR46367:SF1">
    <property type="entry name" value="ATAXIN-7-LIKE PROTEIN 3"/>
    <property type="match status" value="1"/>
</dbReference>
<evidence type="ECO:0000256" key="3">
    <source>
        <dbReference type="ARBA" id="ARBA00022771"/>
    </source>
</evidence>
<dbReference type="GO" id="GO:0003713">
    <property type="term" value="F:transcription coactivator activity"/>
    <property type="evidence" value="ECO:0007669"/>
    <property type="project" value="TreeGrafter"/>
</dbReference>
<sequence length="257" mass="29189">MSSPEEDEDSDEGLLTESQLEEIVDHDEDINLFENLIKDFEEMMSDKEVLQSCIRSFIDNLVKELTLGIIFDLHRKYRTNAYCLEVESGDEEDSNDGDIFQQPNVKKNQETRSVCPNCDGAVAASRFATHLDKCMGMSRLRSSSRRVANNQEKNDNSSNVWDGIPSDDDNDADWSSTKKKRNRKKKKDVKKKTRGINSGEEDDLTKFSDMLHLQDRRSHSMSPADGASSSSSPKKRDKTKKRTRGKDSPSSSMMMSK</sequence>
<comment type="subcellular location">
    <subcellularLocation>
        <location evidence="1 10">Nucleus</location>
    </subcellularLocation>
</comment>
<dbReference type="GO" id="GO:0006325">
    <property type="term" value="P:chromatin organization"/>
    <property type="evidence" value="ECO:0007669"/>
    <property type="project" value="UniProtKB-KW"/>
</dbReference>
<feature type="compositionally biased region" description="Low complexity" evidence="11">
    <location>
        <begin position="222"/>
        <end position="232"/>
    </location>
</feature>
<keyword evidence="6" id="KW-0805">Transcription regulation</keyword>
<feature type="compositionally biased region" description="Basic residues" evidence="11">
    <location>
        <begin position="233"/>
        <end position="244"/>
    </location>
</feature>
<keyword evidence="4" id="KW-0862">Zinc</keyword>
<feature type="compositionally biased region" description="Polar residues" evidence="11">
    <location>
        <begin position="101"/>
        <end position="112"/>
    </location>
</feature>
<evidence type="ECO:0000256" key="8">
    <source>
        <dbReference type="ARBA" id="ARBA00023163"/>
    </source>
</evidence>
<name>A0A834ME90_RHYFE</name>
<evidence type="ECO:0000256" key="1">
    <source>
        <dbReference type="ARBA" id="ARBA00004123"/>
    </source>
</evidence>
<dbReference type="EMBL" id="JAACXV010000397">
    <property type="protein sequence ID" value="KAF7278506.1"/>
    <property type="molecule type" value="Genomic_DNA"/>
</dbReference>
<dbReference type="Gene3D" id="3.30.160.60">
    <property type="entry name" value="Classic Zinc Finger"/>
    <property type="match status" value="1"/>
</dbReference>
<accession>A0A834ME90</accession>
<dbReference type="GO" id="GO:0006357">
    <property type="term" value="P:regulation of transcription by RNA polymerase II"/>
    <property type="evidence" value="ECO:0007669"/>
    <property type="project" value="TreeGrafter"/>
</dbReference>
<organism evidence="12 13">
    <name type="scientific">Rhynchophorus ferrugineus</name>
    <name type="common">Red palm weevil</name>
    <name type="synonym">Curculio ferrugineus</name>
    <dbReference type="NCBI Taxonomy" id="354439"/>
    <lineage>
        <taxon>Eukaryota</taxon>
        <taxon>Metazoa</taxon>
        <taxon>Ecdysozoa</taxon>
        <taxon>Arthropoda</taxon>
        <taxon>Hexapoda</taxon>
        <taxon>Insecta</taxon>
        <taxon>Pterygota</taxon>
        <taxon>Neoptera</taxon>
        <taxon>Endopterygota</taxon>
        <taxon>Coleoptera</taxon>
        <taxon>Polyphaga</taxon>
        <taxon>Cucujiformia</taxon>
        <taxon>Curculionidae</taxon>
        <taxon>Dryophthorinae</taxon>
        <taxon>Rhynchophorus</taxon>
    </lineage>
</organism>
<feature type="compositionally biased region" description="Polar residues" evidence="11">
    <location>
        <begin position="147"/>
        <end position="160"/>
    </location>
</feature>
<evidence type="ECO:0000313" key="12">
    <source>
        <dbReference type="EMBL" id="KAF7278506.1"/>
    </source>
</evidence>
<dbReference type="Pfam" id="PF08209">
    <property type="entry name" value="Sgf11"/>
    <property type="match status" value="1"/>
</dbReference>
<dbReference type="GO" id="GO:0071819">
    <property type="term" value="C:DUBm complex"/>
    <property type="evidence" value="ECO:0007669"/>
    <property type="project" value="TreeGrafter"/>
</dbReference>
<evidence type="ECO:0000313" key="13">
    <source>
        <dbReference type="Proteomes" id="UP000625711"/>
    </source>
</evidence>
<dbReference type="GO" id="GO:0000124">
    <property type="term" value="C:SAGA complex"/>
    <property type="evidence" value="ECO:0007669"/>
    <property type="project" value="TreeGrafter"/>
</dbReference>
<dbReference type="InterPro" id="IPR051078">
    <property type="entry name" value="SGF11"/>
</dbReference>
<evidence type="ECO:0000256" key="11">
    <source>
        <dbReference type="SAM" id="MobiDB-lite"/>
    </source>
</evidence>
<keyword evidence="5" id="KW-0156">Chromatin regulator</keyword>
<dbReference type="InterPro" id="IPR013246">
    <property type="entry name" value="SAGA_su_Sgf11"/>
</dbReference>
<comment type="caution">
    <text evidence="12">The sequence shown here is derived from an EMBL/GenBank/DDBJ whole genome shotgun (WGS) entry which is preliminary data.</text>
</comment>
<evidence type="ECO:0000256" key="7">
    <source>
        <dbReference type="ARBA" id="ARBA00023159"/>
    </source>
</evidence>
<gene>
    <name evidence="12" type="ORF">GWI33_008211</name>
</gene>
<keyword evidence="2" id="KW-0479">Metal-binding</keyword>
<keyword evidence="9" id="KW-0539">Nucleus</keyword>
<keyword evidence="8" id="KW-0804">Transcription</keyword>
<keyword evidence="7 10" id="KW-0010">Activator</keyword>
<keyword evidence="3" id="KW-0863">Zinc-finger</keyword>
<evidence type="ECO:0000256" key="4">
    <source>
        <dbReference type="ARBA" id="ARBA00022833"/>
    </source>
</evidence>
<dbReference type="Proteomes" id="UP000625711">
    <property type="component" value="Unassembled WGS sequence"/>
</dbReference>